<sequence length="50" mass="5804">MFQTEQLAVPAFQKTFERLQAVGIYNKKELPNPDEITQVFGMTTADIWEK</sequence>
<dbReference type="Proteomes" id="UP001596002">
    <property type="component" value="Unassembled WGS sequence"/>
</dbReference>
<proteinExistence type="predicted"/>
<evidence type="ECO:0000313" key="1">
    <source>
        <dbReference type="EMBL" id="MFC4765985.1"/>
    </source>
</evidence>
<organism evidence="1 2">
    <name type="scientific">Effusibacillus consociatus</name>
    <dbReference type="NCBI Taxonomy" id="1117041"/>
    <lineage>
        <taxon>Bacteria</taxon>
        <taxon>Bacillati</taxon>
        <taxon>Bacillota</taxon>
        <taxon>Bacilli</taxon>
        <taxon>Bacillales</taxon>
        <taxon>Alicyclobacillaceae</taxon>
        <taxon>Effusibacillus</taxon>
    </lineage>
</organism>
<accession>A0ABV9PW24</accession>
<reference evidence="2" key="1">
    <citation type="journal article" date="2019" name="Int. J. Syst. Evol. Microbiol.">
        <title>The Global Catalogue of Microorganisms (GCM) 10K type strain sequencing project: providing services to taxonomists for standard genome sequencing and annotation.</title>
        <authorList>
            <consortium name="The Broad Institute Genomics Platform"/>
            <consortium name="The Broad Institute Genome Sequencing Center for Infectious Disease"/>
            <person name="Wu L."/>
            <person name="Ma J."/>
        </authorList>
    </citation>
    <scope>NUCLEOTIDE SEQUENCE [LARGE SCALE GENOMIC DNA]</scope>
    <source>
        <strain evidence="2">WYCCWR 12678</strain>
    </source>
</reference>
<name>A0ABV9PW24_9BACL</name>
<protein>
    <submittedName>
        <fullName evidence="1">Uncharacterized protein</fullName>
    </submittedName>
</protein>
<keyword evidence="2" id="KW-1185">Reference proteome</keyword>
<comment type="caution">
    <text evidence="1">The sequence shown here is derived from an EMBL/GenBank/DDBJ whole genome shotgun (WGS) entry which is preliminary data.</text>
</comment>
<dbReference type="EMBL" id="JBHSHC010000006">
    <property type="protein sequence ID" value="MFC4765985.1"/>
    <property type="molecule type" value="Genomic_DNA"/>
</dbReference>
<gene>
    <name evidence="1" type="ORF">ACFO8Q_00995</name>
</gene>
<evidence type="ECO:0000313" key="2">
    <source>
        <dbReference type="Proteomes" id="UP001596002"/>
    </source>
</evidence>
<dbReference type="RefSeq" id="WP_380023609.1">
    <property type="nucleotide sequence ID" value="NZ_JBHSHC010000006.1"/>
</dbReference>